<feature type="compositionally biased region" description="Basic and acidic residues" evidence="2">
    <location>
        <begin position="142"/>
        <end position="174"/>
    </location>
</feature>
<keyword evidence="1" id="KW-0175">Coiled coil</keyword>
<evidence type="ECO:0000256" key="2">
    <source>
        <dbReference type="SAM" id="MobiDB-lite"/>
    </source>
</evidence>
<evidence type="ECO:0000313" key="4">
    <source>
        <dbReference type="Proteomes" id="UP001595896"/>
    </source>
</evidence>
<name>A0ABV9NYN2_9BACI</name>
<dbReference type="EMBL" id="JBHSGK010000013">
    <property type="protein sequence ID" value="MFC4737456.1"/>
    <property type="molecule type" value="Genomic_DNA"/>
</dbReference>
<organism evidence="3 4">
    <name type="scientific">Bacillus daqingensis</name>
    <dbReference type="NCBI Taxonomy" id="872396"/>
    <lineage>
        <taxon>Bacteria</taxon>
        <taxon>Bacillati</taxon>
        <taxon>Bacillota</taxon>
        <taxon>Bacilli</taxon>
        <taxon>Bacillales</taxon>
        <taxon>Bacillaceae</taxon>
        <taxon>Bacillus</taxon>
    </lineage>
</organism>
<feature type="coiled-coil region" evidence="1">
    <location>
        <begin position="37"/>
        <end position="64"/>
    </location>
</feature>
<dbReference type="RefSeq" id="WP_377910051.1">
    <property type="nucleotide sequence ID" value="NZ_JBHSGK010000013.1"/>
</dbReference>
<proteinExistence type="predicted"/>
<evidence type="ECO:0000313" key="3">
    <source>
        <dbReference type="EMBL" id="MFC4737456.1"/>
    </source>
</evidence>
<evidence type="ECO:0008006" key="5">
    <source>
        <dbReference type="Google" id="ProtNLM"/>
    </source>
</evidence>
<reference evidence="4" key="1">
    <citation type="journal article" date="2019" name="Int. J. Syst. Evol. Microbiol.">
        <title>The Global Catalogue of Microorganisms (GCM) 10K type strain sequencing project: providing services to taxonomists for standard genome sequencing and annotation.</title>
        <authorList>
            <consortium name="The Broad Institute Genomics Platform"/>
            <consortium name="The Broad Institute Genome Sequencing Center for Infectious Disease"/>
            <person name="Wu L."/>
            <person name="Ma J."/>
        </authorList>
    </citation>
    <scope>NUCLEOTIDE SEQUENCE [LARGE SCALE GENOMIC DNA]</scope>
    <source>
        <strain evidence="4">JCM 12165</strain>
    </source>
</reference>
<dbReference type="Proteomes" id="UP001595896">
    <property type="component" value="Unassembled WGS sequence"/>
</dbReference>
<comment type="caution">
    <text evidence="3">The sequence shown here is derived from an EMBL/GenBank/DDBJ whole genome shotgun (WGS) entry which is preliminary data.</text>
</comment>
<sequence>MRNIWERMADTMKQDLAKLKGTAAGVTKKTGEKLRKAEMLQKQIAAQRLEADELRTRRDQALVQAADRRRQQQLAEEAGEKALAAFAERDAEAFDQEAETLARMTDDADARIVELEQLFQEVRHALTRQELEEQELVRRETTAKLRREMSGLKETEPAHAEQEEPSADEVRSSMERQLMLLEKRHGERKNPSDYLET</sequence>
<feature type="compositionally biased region" description="Basic and acidic residues" evidence="2">
    <location>
        <begin position="181"/>
        <end position="191"/>
    </location>
</feature>
<gene>
    <name evidence="3" type="ORF">ACFO4L_12710</name>
</gene>
<evidence type="ECO:0000256" key="1">
    <source>
        <dbReference type="SAM" id="Coils"/>
    </source>
</evidence>
<feature type="region of interest" description="Disordered" evidence="2">
    <location>
        <begin position="142"/>
        <end position="197"/>
    </location>
</feature>
<protein>
    <recommendedName>
        <fullName evidence="5">PspA/IM30 family protein</fullName>
    </recommendedName>
</protein>
<accession>A0ABV9NYN2</accession>
<keyword evidence="4" id="KW-1185">Reference proteome</keyword>